<dbReference type="InterPro" id="IPR058031">
    <property type="entry name" value="AAA_lid_NorR"/>
</dbReference>
<dbReference type="InterPro" id="IPR002078">
    <property type="entry name" value="Sigma_54_int"/>
</dbReference>
<evidence type="ECO:0000256" key="3">
    <source>
        <dbReference type="ARBA" id="ARBA00023015"/>
    </source>
</evidence>
<dbReference type="InterPro" id="IPR025944">
    <property type="entry name" value="Sigma_54_int_dom_CS"/>
</dbReference>
<evidence type="ECO:0000259" key="5">
    <source>
        <dbReference type="PROSITE" id="PS50045"/>
    </source>
</evidence>
<dbReference type="AlphaFoldDB" id="A0A935MTB6"/>
<dbReference type="EMBL" id="JADJMS010000021">
    <property type="protein sequence ID" value="MBK7415489.1"/>
    <property type="molecule type" value="Genomic_DNA"/>
</dbReference>
<dbReference type="SUPFAM" id="SSF52540">
    <property type="entry name" value="P-loop containing nucleoside triphosphate hydrolases"/>
    <property type="match status" value="1"/>
</dbReference>
<gene>
    <name evidence="6" type="ORF">IPJ38_10655</name>
</gene>
<dbReference type="GO" id="GO:0005524">
    <property type="term" value="F:ATP binding"/>
    <property type="evidence" value="ECO:0007669"/>
    <property type="project" value="UniProtKB-KW"/>
</dbReference>
<dbReference type="PROSITE" id="PS00688">
    <property type="entry name" value="SIGMA54_INTERACT_3"/>
    <property type="match status" value="1"/>
</dbReference>
<dbReference type="Pfam" id="PF25601">
    <property type="entry name" value="AAA_lid_14"/>
    <property type="match status" value="1"/>
</dbReference>
<keyword evidence="1" id="KW-0547">Nucleotide-binding</keyword>
<evidence type="ECO:0000313" key="6">
    <source>
        <dbReference type="EMBL" id="MBK7415489.1"/>
    </source>
</evidence>
<name>A0A935MTB6_9RHOO</name>
<keyword evidence="2" id="KW-0067">ATP-binding</keyword>
<accession>A0A935MTB6</accession>
<protein>
    <recommendedName>
        <fullName evidence="5">Sigma-54 factor interaction domain-containing protein</fullName>
    </recommendedName>
</protein>
<evidence type="ECO:0000256" key="4">
    <source>
        <dbReference type="ARBA" id="ARBA00023163"/>
    </source>
</evidence>
<evidence type="ECO:0000313" key="7">
    <source>
        <dbReference type="Proteomes" id="UP000739411"/>
    </source>
</evidence>
<keyword evidence="4" id="KW-0804">Transcription</keyword>
<evidence type="ECO:0000256" key="1">
    <source>
        <dbReference type="ARBA" id="ARBA00022741"/>
    </source>
</evidence>
<dbReference type="Gene3D" id="1.10.8.60">
    <property type="match status" value="1"/>
</dbReference>
<dbReference type="PANTHER" id="PTHR32071">
    <property type="entry name" value="TRANSCRIPTIONAL REGULATORY PROTEIN"/>
    <property type="match status" value="1"/>
</dbReference>
<keyword evidence="3" id="KW-0805">Transcription regulation</keyword>
<feature type="domain" description="Sigma-54 factor interaction" evidence="5">
    <location>
        <begin position="1"/>
        <end position="56"/>
    </location>
</feature>
<dbReference type="PROSITE" id="PS50045">
    <property type="entry name" value="SIGMA54_INTERACT_4"/>
    <property type="match status" value="1"/>
</dbReference>
<dbReference type="InterPro" id="IPR027417">
    <property type="entry name" value="P-loop_NTPase"/>
</dbReference>
<reference evidence="6 7" key="1">
    <citation type="submission" date="2020-10" db="EMBL/GenBank/DDBJ databases">
        <title>Connecting structure to function with the recovery of over 1000 high-quality activated sludge metagenome-assembled genomes encoding full-length rRNA genes using long-read sequencing.</title>
        <authorList>
            <person name="Singleton C.M."/>
            <person name="Petriglieri F."/>
            <person name="Kristensen J.M."/>
            <person name="Kirkegaard R.H."/>
            <person name="Michaelsen T.Y."/>
            <person name="Andersen M.H."/>
            <person name="Karst S.M."/>
            <person name="Dueholm M.S."/>
            <person name="Nielsen P.H."/>
            <person name="Albertsen M."/>
        </authorList>
    </citation>
    <scope>NUCLEOTIDE SEQUENCE [LARGE SCALE GENOMIC DNA]</scope>
    <source>
        <strain evidence="6">EsbW_18-Q3-R4-48_BATAC.463</strain>
    </source>
</reference>
<comment type="caution">
    <text evidence="6">The sequence shown here is derived from an EMBL/GenBank/DDBJ whole genome shotgun (WGS) entry which is preliminary data.</text>
</comment>
<dbReference type="Proteomes" id="UP000739411">
    <property type="component" value="Unassembled WGS sequence"/>
</dbReference>
<sequence length="58" mass="6614">MSERNEDIPLLATHFLSQIRPRKNLTLSPESLTALQEGRWPGNVRQLKNVLEQVADCV</sequence>
<organism evidence="6 7">
    <name type="scientific">Candidatus Dechloromonas phosphorivorans</name>
    <dbReference type="NCBI Taxonomy" id="2899244"/>
    <lineage>
        <taxon>Bacteria</taxon>
        <taxon>Pseudomonadati</taxon>
        <taxon>Pseudomonadota</taxon>
        <taxon>Betaproteobacteria</taxon>
        <taxon>Rhodocyclales</taxon>
        <taxon>Azonexaceae</taxon>
        <taxon>Dechloromonas</taxon>
    </lineage>
</organism>
<proteinExistence type="predicted"/>
<dbReference type="GO" id="GO:0006355">
    <property type="term" value="P:regulation of DNA-templated transcription"/>
    <property type="evidence" value="ECO:0007669"/>
    <property type="project" value="InterPro"/>
</dbReference>
<evidence type="ECO:0000256" key="2">
    <source>
        <dbReference type="ARBA" id="ARBA00022840"/>
    </source>
</evidence>